<dbReference type="SMART" id="SM00387">
    <property type="entry name" value="HATPase_c"/>
    <property type="match status" value="1"/>
</dbReference>
<dbReference type="SUPFAM" id="SSF47226">
    <property type="entry name" value="Histidine-containing phosphotransfer domain, HPT domain"/>
    <property type="match status" value="5"/>
</dbReference>
<feature type="compositionally biased region" description="Acidic residues" evidence="9">
    <location>
        <begin position="1106"/>
        <end position="1127"/>
    </location>
</feature>
<dbReference type="Gene3D" id="2.30.30.40">
    <property type="entry name" value="SH3 Domains"/>
    <property type="match status" value="1"/>
</dbReference>
<evidence type="ECO:0000313" key="14">
    <source>
        <dbReference type="EMBL" id="URL57556.1"/>
    </source>
</evidence>
<feature type="modified residue" description="4-aspartylphosphate" evidence="8">
    <location>
        <position position="2077"/>
    </location>
</feature>
<feature type="modified residue" description="Phosphohistidine" evidence="7">
    <location>
        <position position="937"/>
    </location>
</feature>
<feature type="region of interest" description="Disordered" evidence="9">
    <location>
        <begin position="1242"/>
        <end position="1267"/>
    </location>
</feature>
<evidence type="ECO:0000256" key="7">
    <source>
        <dbReference type="PROSITE-ProRule" id="PRU00110"/>
    </source>
</evidence>
<feature type="modified residue" description="Phosphohistidine" evidence="7">
    <location>
        <position position="730"/>
    </location>
</feature>
<dbReference type="InterPro" id="IPR036890">
    <property type="entry name" value="HATPase_C_sf"/>
</dbReference>
<evidence type="ECO:0000256" key="1">
    <source>
        <dbReference type="ARBA" id="ARBA00000085"/>
    </source>
</evidence>
<evidence type="ECO:0000259" key="11">
    <source>
        <dbReference type="PROSITE" id="PS50110"/>
    </source>
</evidence>
<dbReference type="InterPro" id="IPR004358">
    <property type="entry name" value="Sig_transdc_His_kin-like_C"/>
</dbReference>
<dbReference type="SMART" id="SM00073">
    <property type="entry name" value="HPT"/>
    <property type="match status" value="3"/>
</dbReference>
<dbReference type="InterPro" id="IPR058661">
    <property type="entry name" value="FimL_2nd"/>
</dbReference>
<dbReference type="PROSITE" id="PS50851">
    <property type="entry name" value="CHEW"/>
    <property type="match status" value="1"/>
</dbReference>
<evidence type="ECO:0000256" key="4">
    <source>
        <dbReference type="ARBA" id="ARBA00022679"/>
    </source>
</evidence>
<feature type="domain" description="Response regulatory" evidence="11">
    <location>
        <begin position="2028"/>
        <end position="2144"/>
    </location>
</feature>
<feature type="region of interest" description="Disordered" evidence="9">
    <location>
        <begin position="1286"/>
        <end position="1305"/>
    </location>
</feature>
<dbReference type="SUPFAM" id="SSF55874">
    <property type="entry name" value="ATPase domain of HSP90 chaperone/DNA topoisomerase II/histidine kinase"/>
    <property type="match status" value="1"/>
</dbReference>
<evidence type="ECO:0000256" key="9">
    <source>
        <dbReference type="SAM" id="MobiDB-lite"/>
    </source>
</evidence>
<dbReference type="Gene3D" id="3.40.50.2300">
    <property type="match status" value="1"/>
</dbReference>
<evidence type="ECO:0000256" key="6">
    <source>
        <dbReference type="ARBA" id="ARBA00023012"/>
    </source>
</evidence>
<protein>
    <recommendedName>
        <fullName evidence="2">histidine kinase</fullName>
        <ecNumber evidence="2">2.7.13.3</ecNumber>
    </recommendedName>
</protein>
<evidence type="ECO:0000256" key="8">
    <source>
        <dbReference type="PROSITE-ProRule" id="PRU00169"/>
    </source>
</evidence>
<keyword evidence="3 8" id="KW-0597">Phosphoprotein</keyword>
<feature type="region of interest" description="Disordered" evidence="9">
    <location>
        <begin position="1185"/>
        <end position="1209"/>
    </location>
</feature>
<dbReference type="InterPro" id="IPR004105">
    <property type="entry name" value="CheA-like_dim"/>
</dbReference>
<feature type="domain" description="CheW-like" evidence="12">
    <location>
        <begin position="1866"/>
        <end position="2003"/>
    </location>
</feature>
<feature type="domain" description="Histidine kinase" evidence="10">
    <location>
        <begin position="1631"/>
        <end position="1864"/>
    </location>
</feature>
<dbReference type="RefSeq" id="WP_250338424.1">
    <property type="nucleotide sequence ID" value="NZ_CP063231.1"/>
</dbReference>
<dbReference type="Pfam" id="PF01584">
    <property type="entry name" value="CheW"/>
    <property type="match status" value="1"/>
</dbReference>
<feature type="compositionally biased region" description="Acidic residues" evidence="9">
    <location>
        <begin position="1054"/>
        <end position="1064"/>
    </location>
</feature>
<evidence type="ECO:0000256" key="5">
    <source>
        <dbReference type="ARBA" id="ARBA00022777"/>
    </source>
</evidence>
<dbReference type="InterPro" id="IPR036061">
    <property type="entry name" value="CheW-like_dom_sf"/>
</dbReference>
<dbReference type="InterPro" id="IPR003594">
    <property type="entry name" value="HATPase_dom"/>
</dbReference>
<name>A0ABY4T435_9GAMM</name>
<sequence>MRLQDHTDFTTLHWVKAELDDALSKARQALESYVEDSRDAYVMHTCAADLHQVHGTLRMVELYGAAMVVGEMEQLVAALIDNRVAHRDDAYAALMRGMMQMPDYLERLQSGHRDVPIVLLPLLNDLRASRGEQSLHESALFTPNLDAMLPPGAPGAGDPATAEAGRGELAELRARFQQQLLAWFRGQGNERQLLGMRATLDGIAARCYTIAGRRLWWIAAGVLEGLERGVLRAHEKDVRQLIGRVDRSIRELLDGGEEALLGGDADELARKLLYYVAQAKPGSDRIEELRQTYRLDGLLPREAEVEHARGSMSGHNRALLDTVSAAIKDDLLRVKESLDLFLRRPDGDPAQLGQQTDVLDRVGDTLGMLALGVPRRVVGEQRRILGEIATGAREADEEALLDVAGALLYVEASLDDHIERLGAEGDQHPSSGDVGPSMLPRSEARHILSTLMREATTNTSRVKDAIVGFVESSWDHEQLAGTPELMGEIGGAMRMLGAARPAELADGIGLFIHRELLGDRRVPNGAQMDRLADALAALEYYLEAAREHRGGLEHILDVTQQSLAQLGYWPVPQDVAEPEALGEEAIETIEAEAIEHIAVPESSDDTGETVSSFADTFDLLDEPPADEDTSAVAAAAATTPDVHAEPPVAAAVGEEDWVEIEEEVEQEVGGPGMAEFAGFQITVDGIDDEIREIFLEETEEEIGNLRAALGHWLADPERSDALVPIRRSFHTLKGSGRLVGARLLGEFAWKVENMLNRVLDGTIGPHEGVQALVRHAVDALPQLKAALEGDATPAAPIAAIMETADRLAMGDVAFVEDVARNAVQRVRSKVKRRVPRDTIAAVPTAAFASYGHPQAGTTASTDPVSADAFATLPDMADMEDIPAEPIYSAPSLPPVDAVLLDILRTEVAQYLHVIRGHLARAEEGELPVDDALLRAVHTLHGAIGMVDIPVLIQVLAPLEGLIKRVRATGLPLRPEGIAVLTEAADLVDHVMDLFDTPEPRVPNVAALAARIGALRDEQPEATIAHVLYEPDPLSLDDDALEDLADESFVAAELPQDDEATEAVAEEPSLVAEPSRDEAEAYLPEQLPEDLVPTLDEGLLADELAEASAEENVGEQSEEDGETEDDLPGIELAPLEPVSESDALTSEVLASFETFEIEKPEGEIKPIQAYDAEEDAAWRSLMNELEGVTSRPSDEPSLPQPMSHDGEVLHTDDGQIEPLADTAAPAFEMPHLADDFRLDLPQDLTLDAPSDETQDEAAPVSEPHAFEASLDEASSDVPSHDIEVAAEPSREAVSFDEPTVEEPVLDDAEESTPAFADAEAPVVIEDQSHEPVAPPVHTPDDEPAPALVPELSPYADIDPDLLEVFVEEGREILDHADAALASWRAEPEQAEHVAALQRDLHTLKGSARMAGVAAVGDLSHAMEALLDAVAGGQRASDRPAIEATEKGFDRLHGMIQSVAQGKPIALTDADIEPFARLAGAPIAPDTVTAEAYREEREAAVVELAMPFAPLPEVAPPPVLDRDLPDLLPEFEEEEIQRASQEQIRVRADMLDTLVNHAGEVSIYRSRLEQQTASFRSALTEHEQTVSRLRSQLRMLEIETEAQIIARYHQEHRDNGVSNFDPLELDRFSQLQQYSRALAESVSDLVSLQTILDELTRQSEALLLQQQKVNAELQEGLMQTRMLPFDAMVPNLRRTLRQAASDVGKRAQLVVEGANGEMDRNMLDRIKAPFEHMLRNAVAHGIEPPEQREAVGKNPEGTVRIQVAREATEVVVRLSDDGGGMDRDAIRAKAIERGLLRPDARVSDEQIFQLTQVPGFSTAEKVTQVAGRGVGMDVVANEIKQLGGTLAIESQKGSGTTFVMRLPFTLAVTQALIVRIGETNFAIPMTSVHGVARVAPNELAHRMADASPSFDYMGEEYGIHDLPQLLGVHVVSSLEEGDIPLLLARSGDLRAAIRVDAVLGSREIVVKPVGPQVSSVPGILGATIMGDGSVLMILDLAPLVRHGVARRAFEADASVPHAPRAQDEVRVKPLVMVVDDSITMRKVTGRVLERHEFEVMTAKDGIDALEKLNERVPDLMLLDIEMPRMDGYELATQMKADERLAGVPIIMITSRTGDKHRQRAFDIGVDRYIGKPYQENDLIVQINDVLGVHHG</sequence>
<evidence type="ECO:0000259" key="12">
    <source>
        <dbReference type="PROSITE" id="PS50851"/>
    </source>
</evidence>
<dbReference type="PROSITE" id="PS50894">
    <property type="entry name" value="HPT"/>
    <property type="match status" value="3"/>
</dbReference>
<evidence type="ECO:0000313" key="15">
    <source>
        <dbReference type="Proteomes" id="UP001056681"/>
    </source>
</evidence>
<dbReference type="SUPFAM" id="SSF50341">
    <property type="entry name" value="CheW-like"/>
    <property type="match status" value="1"/>
</dbReference>
<evidence type="ECO:0000259" key="10">
    <source>
        <dbReference type="PROSITE" id="PS50109"/>
    </source>
</evidence>
<dbReference type="Gene3D" id="1.20.120.160">
    <property type="entry name" value="HPT domain"/>
    <property type="match status" value="4"/>
</dbReference>
<feature type="domain" description="HPt" evidence="13">
    <location>
        <begin position="1353"/>
        <end position="1457"/>
    </location>
</feature>
<dbReference type="EMBL" id="CP063231">
    <property type="protein sequence ID" value="URL57556.1"/>
    <property type="molecule type" value="Genomic_DNA"/>
</dbReference>
<dbReference type="CDD" id="cd00088">
    <property type="entry name" value="HPT"/>
    <property type="match status" value="2"/>
</dbReference>
<feature type="domain" description="HPt" evidence="13">
    <location>
        <begin position="683"/>
        <end position="790"/>
    </location>
</feature>
<dbReference type="SMART" id="SM00448">
    <property type="entry name" value="REC"/>
    <property type="match status" value="1"/>
</dbReference>
<dbReference type="InterPro" id="IPR001789">
    <property type="entry name" value="Sig_transdc_resp-reg_receiver"/>
</dbReference>
<dbReference type="PANTHER" id="PTHR43395:SF8">
    <property type="entry name" value="HISTIDINE KINASE"/>
    <property type="match status" value="1"/>
</dbReference>
<dbReference type="SMART" id="SM01231">
    <property type="entry name" value="H-kinase_dim"/>
    <property type="match status" value="1"/>
</dbReference>
<dbReference type="CDD" id="cd17546">
    <property type="entry name" value="REC_hyHK_CKI1_RcsC-like"/>
    <property type="match status" value="1"/>
</dbReference>
<dbReference type="PROSITE" id="PS50109">
    <property type="entry name" value="HIS_KIN"/>
    <property type="match status" value="1"/>
</dbReference>
<dbReference type="Pfam" id="PF01627">
    <property type="entry name" value="Hpt"/>
    <property type="match status" value="4"/>
</dbReference>
<dbReference type="InterPro" id="IPR002545">
    <property type="entry name" value="CheW-lke_dom"/>
</dbReference>
<dbReference type="InterPro" id="IPR036641">
    <property type="entry name" value="HPT_dom_sf"/>
</dbReference>
<keyword evidence="5" id="KW-0418">Kinase</keyword>
<gene>
    <name evidence="14" type="ORF">IM816_13105</name>
</gene>
<evidence type="ECO:0000259" key="13">
    <source>
        <dbReference type="PROSITE" id="PS50894"/>
    </source>
</evidence>
<dbReference type="InterPro" id="IPR051315">
    <property type="entry name" value="Bact_Chemotaxis_CheA"/>
</dbReference>
<accession>A0ABY4T435</accession>
<keyword evidence="6" id="KW-0902">Two-component regulatory system</keyword>
<feature type="region of interest" description="Disordered" evidence="9">
    <location>
        <begin position="1106"/>
        <end position="1128"/>
    </location>
</feature>
<dbReference type="PROSITE" id="PS50110">
    <property type="entry name" value="RESPONSE_REGULATORY"/>
    <property type="match status" value="1"/>
</dbReference>
<proteinExistence type="predicted"/>
<dbReference type="InterPro" id="IPR005467">
    <property type="entry name" value="His_kinase_dom"/>
</dbReference>
<dbReference type="Proteomes" id="UP001056681">
    <property type="component" value="Chromosome"/>
</dbReference>
<dbReference type="Gene3D" id="3.30.565.10">
    <property type="entry name" value="Histidine kinase-like ATPase, C-terminal domain"/>
    <property type="match status" value="1"/>
</dbReference>
<feature type="region of interest" description="Disordered" evidence="9">
    <location>
        <begin position="1052"/>
        <end position="1076"/>
    </location>
</feature>
<keyword evidence="4" id="KW-0808">Transferase</keyword>
<evidence type="ECO:0000256" key="2">
    <source>
        <dbReference type="ARBA" id="ARBA00012438"/>
    </source>
</evidence>
<keyword evidence="15" id="KW-1185">Reference proteome</keyword>
<dbReference type="Pfam" id="PF02518">
    <property type="entry name" value="HATPase_c"/>
    <property type="match status" value="1"/>
</dbReference>
<dbReference type="EC" id="2.7.13.3" evidence="2"/>
<comment type="catalytic activity">
    <reaction evidence="1">
        <text>ATP + protein L-histidine = ADP + protein N-phospho-L-histidine.</text>
        <dbReference type="EC" id="2.7.13.3"/>
    </reaction>
</comment>
<evidence type="ECO:0000256" key="3">
    <source>
        <dbReference type="ARBA" id="ARBA00022553"/>
    </source>
</evidence>
<dbReference type="Pfam" id="PF00072">
    <property type="entry name" value="Response_reg"/>
    <property type="match status" value="1"/>
</dbReference>
<dbReference type="SMART" id="SM00260">
    <property type="entry name" value="CheW"/>
    <property type="match status" value="1"/>
</dbReference>
<dbReference type="PRINTS" id="PR00344">
    <property type="entry name" value="BCTRLSENSOR"/>
</dbReference>
<dbReference type="Pfam" id="PF26379">
    <property type="entry name" value="FimL_2nd"/>
    <property type="match status" value="1"/>
</dbReference>
<dbReference type="SUPFAM" id="SSF52172">
    <property type="entry name" value="CheY-like"/>
    <property type="match status" value="1"/>
</dbReference>
<dbReference type="PANTHER" id="PTHR43395">
    <property type="entry name" value="SENSOR HISTIDINE KINASE CHEA"/>
    <property type="match status" value="1"/>
</dbReference>
<reference evidence="14" key="1">
    <citation type="submission" date="2020-10" db="EMBL/GenBank/DDBJ databases">
        <title>Whole-genome sequence of Luteibacter sp. EIF3.</title>
        <authorList>
            <person name="Friedrich I."/>
            <person name="Hertel R."/>
            <person name="Daniel R."/>
        </authorList>
    </citation>
    <scope>NUCLEOTIDE SEQUENCE</scope>
    <source>
        <strain evidence="14">EIF3</strain>
    </source>
</reference>
<organism evidence="14 15">
    <name type="scientific">Luteibacter flocculans</name>
    <dbReference type="NCBI Taxonomy" id="2780091"/>
    <lineage>
        <taxon>Bacteria</taxon>
        <taxon>Pseudomonadati</taxon>
        <taxon>Pseudomonadota</taxon>
        <taxon>Gammaproteobacteria</taxon>
        <taxon>Lysobacterales</taxon>
        <taxon>Rhodanobacteraceae</taxon>
        <taxon>Luteibacter</taxon>
    </lineage>
</organism>
<dbReference type="InterPro" id="IPR011006">
    <property type="entry name" value="CheY-like_superfamily"/>
</dbReference>
<dbReference type="InterPro" id="IPR008207">
    <property type="entry name" value="Sig_transdc_His_kin_Hpt_dom"/>
</dbReference>
<feature type="domain" description="HPt" evidence="13">
    <location>
        <begin position="892"/>
        <end position="997"/>
    </location>
</feature>
<feature type="modified residue" description="Phosphohistidine" evidence="7">
    <location>
        <position position="1400"/>
    </location>
</feature>